<protein>
    <recommendedName>
        <fullName evidence="3 8">Beta-galactosidase</fullName>
        <shortName evidence="8">Beta-gal</shortName>
        <ecNumber evidence="3 8">3.2.1.23</ecNumber>
    </recommendedName>
</protein>
<dbReference type="STRING" id="229919.GCA_001050195_00080"/>
<evidence type="ECO:0000256" key="2">
    <source>
        <dbReference type="ARBA" id="ARBA00005940"/>
    </source>
</evidence>
<name>A0A3D1JIW8_9CHLR</name>
<dbReference type="GO" id="GO:0009341">
    <property type="term" value="C:beta-galactosidase complex"/>
    <property type="evidence" value="ECO:0007669"/>
    <property type="project" value="InterPro"/>
</dbReference>
<dbReference type="PIRSF" id="PIRSF001084">
    <property type="entry name" value="B-galactosidase"/>
    <property type="match status" value="1"/>
</dbReference>
<dbReference type="InterPro" id="IPR013529">
    <property type="entry name" value="Glyco_hydro_42_N"/>
</dbReference>
<gene>
    <name evidence="14" type="ORF">DEQ80_11035</name>
</gene>
<feature type="binding site" evidence="11">
    <location>
        <position position="154"/>
    </location>
    <ligand>
        <name>Zn(2+)</name>
        <dbReference type="ChEBI" id="CHEBI:29105"/>
    </ligand>
</feature>
<feature type="domain" description="Beta-galactosidase trimerisation" evidence="13">
    <location>
        <begin position="368"/>
        <end position="573"/>
    </location>
</feature>
<evidence type="ECO:0000256" key="8">
    <source>
        <dbReference type="PIRNR" id="PIRNR001084"/>
    </source>
</evidence>
<dbReference type="InterPro" id="IPR013780">
    <property type="entry name" value="Glyco_hydro_b"/>
</dbReference>
<proteinExistence type="inferred from homology"/>
<evidence type="ECO:0000256" key="1">
    <source>
        <dbReference type="ARBA" id="ARBA00001412"/>
    </source>
</evidence>
<dbReference type="GO" id="GO:0005975">
    <property type="term" value="P:carbohydrate metabolic process"/>
    <property type="evidence" value="ECO:0007669"/>
    <property type="project" value="InterPro"/>
</dbReference>
<dbReference type="GO" id="GO:0004565">
    <property type="term" value="F:beta-galactosidase activity"/>
    <property type="evidence" value="ECO:0007669"/>
    <property type="project" value="UniProtKB-EC"/>
</dbReference>
<sequence length="644" mass="73247">MYFGVQYYPEQWPESRWPIDAAMMQRAGVNTVRMGEFAWSAYEPREGQIDFRWMDRAIQLLNEHGIRVIMCTCSRTPPPWVFKKYPGVANTRFDGHVNRYGQRYTVGLAHPEFIALAERIDRAVIEHFAGHPGIIGWQVDNEVGGFNDCYCERCLRTFQDYLRDKYGTVERLNQSWGEHFWSFHFSDFDEVPLPANNPQLGLEYRRFMSHLNVAFTRWRSELIHQLDPGKFVTTNFQSFTIKHTDYFKMAEVIDLPGMNHYPPRSPELILDYYRGAKGKMIVLEQLSRLAFCDTGEGWMRLWAYRALAHGACGTIFFRWRTARYGQEQHADGILPHAGQENRRYRELARMGAELKTMGERIDATHVEARVALLMGYESRWAMEAGLDLPDMQGHLDVIRFHEDLLRKNVTTDALDPHGDLSHYQLVIAPRLWLVDEGIAANLRAFVERGGVLCLTAASGVVDEFNKSFDTPRPGPLAEIAGVEISDLSPLEKPVRLSSAVLPALEGAQATVMADEMHPTTAKVLARYASGWRKGLPVLTENRWHGGRVFYLGTVLEGAALSALVGYLLRVAGVQPVLETPPGVRAYQRVGEAERLLFLINENEEPRSLVLPEGWRDAFTGMPVEVVEIGGVDVRILSQSDFQVQ</sequence>
<dbReference type="PANTHER" id="PTHR36447:SF2">
    <property type="entry name" value="BETA-GALACTOSIDASE YESZ"/>
    <property type="match status" value="1"/>
</dbReference>
<dbReference type="Pfam" id="PF08532">
    <property type="entry name" value="Glyco_hydro_42M"/>
    <property type="match status" value="1"/>
</dbReference>
<evidence type="ECO:0000256" key="10">
    <source>
        <dbReference type="PIRSR" id="PIRSR001084-2"/>
    </source>
</evidence>
<feature type="binding site" evidence="10">
    <location>
        <position position="141"/>
    </location>
    <ligand>
        <name>substrate</name>
    </ligand>
</feature>
<evidence type="ECO:0000256" key="11">
    <source>
        <dbReference type="PIRSR" id="PIRSR001084-3"/>
    </source>
</evidence>
<dbReference type="PANTHER" id="PTHR36447">
    <property type="entry name" value="BETA-GALACTOSIDASE GANA"/>
    <property type="match status" value="1"/>
</dbReference>
<reference evidence="14 15" key="1">
    <citation type="journal article" date="2018" name="Nat. Biotechnol.">
        <title>A standardized bacterial taxonomy based on genome phylogeny substantially revises the tree of life.</title>
        <authorList>
            <person name="Parks D.H."/>
            <person name="Chuvochina M."/>
            <person name="Waite D.W."/>
            <person name="Rinke C."/>
            <person name="Skarshewski A."/>
            <person name="Chaumeil P.A."/>
            <person name="Hugenholtz P."/>
        </authorList>
    </citation>
    <scope>NUCLEOTIDE SEQUENCE [LARGE SCALE GENOMIC DNA]</scope>
    <source>
        <strain evidence="14">UBA8781</strain>
    </source>
</reference>
<comment type="similarity">
    <text evidence="2 8">Belongs to the glycosyl hydrolase 42 family.</text>
</comment>
<dbReference type="Gene3D" id="2.60.40.1180">
    <property type="entry name" value="Golgi alpha-mannosidase II"/>
    <property type="match status" value="1"/>
</dbReference>
<comment type="catalytic activity">
    <reaction evidence="1 8">
        <text>Hydrolysis of terminal non-reducing beta-D-galactose residues in beta-D-galactosides.</text>
        <dbReference type="EC" id="3.2.1.23"/>
    </reaction>
</comment>
<dbReference type="EC" id="3.2.1.23" evidence="3 8"/>
<dbReference type="SUPFAM" id="SSF52317">
    <property type="entry name" value="Class I glutamine amidotransferase-like"/>
    <property type="match status" value="1"/>
</dbReference>
<feature type="active site" description="Proton donor" evidence="9">
    <location>
        <position position="142"/>
    </location>
</feature>
<dbReference type="Pfam" id="PF02449">
    <property type="entry name" value="Glyco_hydro_42"/>
    <property type="match status" value="1"/>
</dbReference>
<feature type="binding site" evidence="11">
    <location>
        <position position="151"/>
    </location>
    <ligand>
        <name>Zn(2+)</name>
        <dbReference type="ChEBI" id="CHEBI:29105"/>
    </ligand>
</feature>
<keyword evidence="5 8" id="KW-0378">Hydrolase</keyword>
<evidence type="ECO:0000256" key="5">
    <source>
        <dbReference type="ARBA" id="ARBA00022801"/>
    </source>
</evidence>
<dbReference type="InterPro" id="IPR003476">
    <property type="entry name" value="Glyco_hydro_42"/>
</dbReference>
<keyword evidence="4 11" id="KW-0479">Metal-binding</keyword>
<dbReference type="EMBL" id="DPBP01000041">
    <property type="protein sequence ID" value="HCE18384.1"/>
    <property type="molecule type" value="Genomic_DNA"/>
</dbReference>
<dbReference type="InterPro" id="IPR013738">
    <property type="entry name" value="Beta_galactosidase_Trimer"/>
</dbReference>
<evidence type="ECO:0000259" key="13">
    <source>
        <dbReference type="Pfam" id="PF08532"/>
    </source>
</evidence>
<accession>A0A3D1JIW8</accession>
<organism evidence="14 15">
    <name type="scientific">Anaerolinea thermolimosa</name>
    <dbReference type="NCBI Taxonomy" id="229919"/>
    <lineage>
        <taxon>Bacteria</taxon>
        <taxon>Bacillati</taxon>
        <taxon>Chloroflexota</taxon>
        <taxon>Anaerolineae</taxon>
        <taxon>Anaerolineales</taxon>
        <taxon>Anaerolineaceae</taxon>
        <taxon>Anaerolinea</taxon>
    </lineage>
</organism>
<dbReference type="Proteomes" id="UP000264141">
    <property type="component" value="Unassembled WGS sequence"/>
</dbReference>
<dbReference type="Gene3D" id="3.20.20.80">
    <property type="entry name" value="Glycosidases"/>
    <property type="match status" value="1"/>
</dbReference>
<evidence type="ECO:0000256" key="7">
    <source>
        <dbReference type="ARBA" id="ARBA00023295"/>
    </source>
</evidence>
<feature type="binding site" evidence="11">
    <location>
        <position position="149"/>
    </location>
    <ligand>
        <name>Zn(2+)</name>
        <dbReference type="ChEBI" id="CHEBI:29105"/>
    </ligand>
</feature>
<dbReference type="CDD" id="cd03143">
    <property type="entry name" value="A4_beta-galactosidase_middle_domain"/>
    <property type="match status" value="1"/>
</dbReference>
<evidence type="ECO:0000256" key="4">
    <source>
        <dbReference type="ARBA" id="ARBA00022723"/>
    </source>
</evidence>
<evidence type="ECO:0000256" key="9">
    <source>
        <dbReference type="PIRSR" id="PIRSR001084-1"/>
    </source>
</evidence>
<evidence type="ECO:0000256" key="6">
    <source>
        <dbReference type="ARBA" id="ARBA00022833"/>
    </source>
</evidence>
<dbReference type="GO" id="GO:0046872">
    <property type="term" value="F:metal ion binding"/>
    <property type="evidence" value="ECO:0007669"/>
    <property type="project" value="UniProtKB-KW"/>
</dbReference>
<evidence type="ECO:0000256" key="3">
    <source>
        <dbReference type="ARBA" id="ARBA00012756"/>
    </source>
</evidence>
<dbReference type="Gene3D" id="3.40.50.880">
    <property type="match status" value="1"/>
</dbReference>
<evidence type="ECO:0000313" key="15">
    <source>
        <dbReference type="Proteomes" id="UP000264141"/>
    </source>
</evidence>
<feature type="active site" description="Nucleophile" evidence="9">
    <location>
        <position position="284"/>
    </location>
</feature>
<dbReference type="AlphaFoldDB" id="A0A3D1JIW8"/>
<feature type="binding site" evidence="10">
    <location>
        <position position="103"/>
    </location>
    <ligand>
        <name>substrate</name>
    </ligand>
</feature>
<evidence type="ECO:0000259" key="12">
    <source>
        <dbReference type="Pfam" id="PF02449"/>
    </source>
</evidence>
<comment type="caution">
    <text evidence="14">The sequence shown here is derived from an EMBL/GenBank/DDBJ whole genome shotgun (WGS) entry which is preliminary data.</text>
</comment>
<evidence type="ECO:0000313" key="14">
    <source>
        <dbReference type="EMBL" id="HCE18384.1"/>
    </source>
</evidence>
<dbReference type="SUPFAM" id="SSF51445">
    <property type="entry name" value="(Trans)glycosidases"/>
    <property type="match status" value="1"/>
</dbReference>
<dbReference type="InterPro" id="IPR017853">
    <property type="entry name" value="GH"/>
</dbReference>
<dbReference type="InterPro" id="IPR029062">
    <property type="entry name" value="Class_I_gatase-like"/>
</dbReference>
<keyword evidence="6 11" id="KW-0862">Zinc</keyword>
<keyword evidence="7 8" id="KW-0326">Glycosidase</keyword>
<feature type="domain" description="Glycoside hydrolase family 42 N-terminal" evidence="12">
    <location>
        <begin position="6"/>
        <end position="356"/>
    </location>
</feature>